<dbReference type="PANTHER" id="PTHR43329">
    <property type="entry name" value="EPOXIDE HYDROLASE"/>
    <property type="match status" value="1"/>
</dbReference>
<dbReference type="InterPro" id="IPR029058">
    <property type="entry name" value="AB_hydrolase_fold"/>
</dbReference>
<name>A0AAW1VYM9_RUBAR</name>
<gene>
    <name evidence="2" type="ORF">M0R45_036375</name>
</gene>
<dbReference type="EMBL" id="JBEDUW010000007">
    <property type="protein sequence ID" value="KAK9912513.1"/>
    <property type="molecule type" value="Genomic_DNA"/>
</dbReference>
<evidence type="ECO:0000313" key="2">
    <source>
        <dbReference type="EMBL" id="KAK9912513.1"/>
    </source>
</evidence>
<dbReference type="Gene3D" id="3.40.50.1820">
    <property type="entry name" value="alpha/beta hydrolase"/>
    <property type="match status" value="1"/>
</dbReference>
<evidence type="ECO:0000313" key="3">
    <source>
        <dbReference type="Proteomes" id="UP001457282"/>
    </source>
</evidence>
<feature type="compositionally biased region" description="Low complexity" evidence="1">
    <location>
        <begin position="28"/>
        <end position="38"/>
    </location>
</feature>
<evidence type="ECO:0000256" key="1">
    <source>
        <dbReference type="SAM" id="MobiDB-lite"/>
    </source>
</evidence>
<reference evidence="2 3" key="1">
    <citation type="journal article" date="2023" name="G3 (Bethesda)">
        <title>A chromosome-length genome assembly and annotation of blackberry (Rubus argutus, cv. 'Hillquist').</title>
        <authorList>
            <person name="Bruna T."/>
            <person name="Aryal R."/>
            <person name="Dudchenko O."/>
            <person name="Sargent D.J."/>
            <person name="Mead D."/>
            <person name="Buti M."/>
            <person name="Cavallini A."/>
            <person name="Hytonen T."/>
            <person name="Andres J."/>
            <person name="Pham M."/>
            <person name="Weisz D."/>
            <person name="Mascagni F."/>
            <person name="Usai G."/>
            <person name="Natali L."/>
            <person name="Bassil N."/>
            <person name="Fernandez G.E."/>
            <person name="Lomsadze A."/>
            <person name="Armour M."/>
            <person name="Olukolu B."/>
            <person name="Poorten T."/>
            <person name="Britton C."/>
            <person name="Davik J."/>
            <person name="Ashrafi H."/>
            <person name="Aiden E.L."/>
            <person name="Borodovsky M."/>
            <person name="Worthington M."/>
        </authorList>
    </citation>
    <scope>NUCLEOTIDE SEQUENCE [LARGE SCALE GENOMIC DNA]</scope>
    <source>
        <strain evidence="2">PI 553951</strain>
    </source>
</reference>
<feature type="region of interest" description="Disordered" evidence="1">
    <location>
        <begin position="25"/>
        <end position="99"/>
    </location>
</feature>
<proteinExistence type="predicted"/>
<organism evidence="2 3">
    <name type="scientific">Rubus argutus</name>
    <name type="common">Southern blackberry</name>
    <dbReference type="NCBI Taxonomy" id="59490"/>
    <lineage>
        <taxon>Eukaryota</taxon>
        <taxon>Viridiplantae</taxon>
        <taxon>Streptophyta</taxon>
        <taxon>Embryophyta</taxon>
        <taxon>Tracheophyta</taxon>
        <taxon>Spermatophyta</taxon>
        <taxon>Magnoliopsida</taxon>
        <taxon>eudicotyledons</taxon>
        <taxon>Gunneridae</taxon>
        <taxon>Pentapetalae</taxon>
        <taxon>rosids</taxon>
        <taxon>fabids</taxon>
        <taxon>Rosales</taxon>
        <taxon>Rosaceae</taxon>
        <taxon>Rosoideae</taxon>
        <taxon>Rosoideae incertae sedis</taxon>
        <taxon>Rubus</taxon>
    </lineage>
</organism>
<comment type="caution">
    <text evidence="2">The sequence shown here is derived from an EMBL/GenBank/DDBJ whole genome shotgun (WGS) entry which is preliminary data.</text>
</comment>
<dbReference type="AlphaFoldDB" id="A0AAW1VYM9"/>
<dbReference type="Proteomes" id="UP001457282">
    <property type="component" value="Unassembled WGS sequence"/>
</dbReference>
<accession>A0AAW1VYM9</accession>
<keyword evidence="3" id="KW-1185">Reference proteome</keyword>
<sequence length="211" mass="23158">MEGIQHRTIKVNGINMHVAEKGQGPVWSYSSTASRSSGTPGGTKSTPWPSRLPSCGAGPPRLRRHGSADRPFELHVFPRGRRSRGAVGRRSRRPGEGVRGRARLGCEHRLVSLPVSAGPGKGDIEAEFSQIGTARVMKELLTNRHPGPLFLPKGKGFGHPLDDPIALPSWLSEDDVNYYASFFEKKGFTGGINYYRNLDRNWELHPGLGLK</sequence>
<protein>
    <submittedName>
        <fullName evidence="2">Uncharacterized protein</fullName>
    </submittedName>
</protein>
<feature type="compositionally biased region" description="Basic residues" evidence="1">
    <location>
        <begin position="78"/>
        <end position="92"/>
    </location>
</feature>